<keyword evidence="12" id="KW-1185">Reference proteome</keyword>
<keyword evidence="7 8" id="KW-0472">Membrane</keyword>
<dbReference type="EMBL" id="RJTH01000007">
    <property type="protein sequence ID" value="RUM23702.1"/>
    <property type="molecule type" value="Genomic_DNA"/>
</dbReference>
<dbReference type="PANTHER" id="PTHR24221">
    <property type="entry name" value="ATP-BINDING CASSETTE SUB-FAMILY B"/>
    <property type="match status" value="1"/>
</dbReference>
<dbReference type="Gene3D" id="3.40.50.300">
    <property type="entry name" value="P-loop containing nucleotide triphosphate hydrolases"/>
    <property type="match status" value="1"/>
</dbReference>
<dbReference type="InterPro" id="IPR003593">
    <property type="entry name" value="AAA+_ATPase"/>
</dbReference>
<feature type="transmembrane region" description="Helical" evidence="8">
    <location>
        <begin position="156"/>
        <end position="178"/>
    </location>
</feature>
<dbReference type="Gene3D" id="1.20.1560.10">
    <property type="entry name" value="ABC transporter type 1, transmembrane domain"/>
    <property type="match status" value="1"/>
</dbReference>
<keyword evidence="6 8" id="KW-1133">Transmembrane helix</keyword>
<dbReference type="PROSITE" id="PS50893">
    <property type="entry name" value="ABC_TRANSPORTER_2"/>
    <property type="match status" value="1"/>
</dbReference>
<proteinExistence type="inferred from homology"/>
<dbReference type="InterPro" id="IPR011527">
    <property type="entry name" value="ABC1_TM_dom"/>
</dbReference>
<dbReference type="InterPro" id="IPR017871">
    <property type="entry name" value="ABC_transporter-like_CS"/>
</dbReference>
<evidence type="ECO:0000256" key="2">
    <source>
        <dbReference type="ARBA" id="ARBA00005417"/>
    </source>
</evidence>
<sequence>MFQILRSLLYVYWRSARWTIVSVVAITLVGAVAAIAAPYFFSRAIDELASDTDRRNAIRILVLYALLAGVATAFSQAARFLTFLCAERLSFIANSAFFARLLRKTQDFFLVHNAVEIGNARQQGTETLNIVTQLAIGGILPGAVQIAFSTVLLGGLISWEIAAIVFIYGAIIVGVEYFRIGLVTPFLDAAMDRSQENARFVGNAITLIDTLRQTRGEPWITERFARSVSDAFANWRRYSLASSAFCGVLGVAATLQLAVTFLILLPRYEAGILSIGSIVLFNILLVQLSEPFHLIGMAIKETVEATARFRPLAAMWGAPEEQDPDDPAPYRLSRGDVAFENVSFHYPDGRGVSALSFTVQRGTPTFIIGETGSGKSTVLKMLLKALRPAKGRILADGVDLARIAGDDWFAHVGVVPQDVALLNDTISANIMLGRPFDSARLRKAAMQASILSRIEAMPDGFDAVVGERGLKLSGGERQRIAIARALYSEPAVLILDEASSALDDDTERQIMDGLRDLAGDLTIIAVTHRTSMIRPGDQVIRLPPPHCADLDEPDTAKTGLELP</sequence>
<dbReference type="AlphaFoldDB" id="A0A3S0TAE8"/>
<evidence type="ECO:0000256" key="8">
    <source>
        <dbReference type="SAM" id="Phobius"/>
    </source>
</evidence>
<evidence type="ECO:0000313" key="12">
    <source>
        <dbReference type="Proteomes" id="UP000278823"/>
    </source>
</evidence>
<dbReference type="SMART" id="SM00382">
    <property type="entry name" value="AAA"/>
    <property type="match status" value="1"/>
</dbReference>
<feature type="domain" description="ABC transporter" evidence="9">
    <location>
        <begin position="337"/>
        <end position="562"/>
    </location>
</feature>
<dbReference type="Pfam" id="PF00005">
    <property type="entry name" value="ABC_tran"/>
    <property type="match status" value="1"/>
</dbReference>
<evidence type="ECO:0000259" key="10">
    <source>
        <dbReference type="PROSITE" id="PS50929"/>
    </source>
</evidence>
<protein>
    <submittedName>
        <fullName evidence="11">ABC transporter ATP-binding protein</fullName>
    </submittedName>
</protein>
<evidence type="ECO:0000313" key="11">
    <source>
        <dbReference type="EMBL" id="RUM23702.1"/>
    </source>
</evidence>
<dbReference type="PROSITE" id="PS50929">
    <property type="entry name" value="ABC_TM1F"/>
    <property type="match status" value="1"/>
</dbReference>
<dbReference type="InterPro" id="IPR003439">
    <property type="entry name" value="ABC_transporter-like_ATP-bd"/>
</dbReference>
<gene>
    <name evidence="11" type="ORF">EFQ99_20770</name>
</gene>
<name>A0A3S0TAE8_9HYPH</name>
<evidence type="ECO:0000259" key="9">
    <source>
        <dbReference type="PROSITE" id="PS50893"/>
    </source>
</evidence>
<evidence type="ECO:0000256" key="5">
    <source>
        <dbReference type="ARBA" id="ARBA00022840"/>
    </source>
</evidence>
<reference evidence="12" key="1">
    <citation type="submission" date="2018-11" db="EMBL/GenBank/DDBJ databases">
        <title>Rhizobium chutanense sp. nov., isolated from root nodules of Phaseolus vulgaris in China.</title>
        <authorList>
            <person name="Huo Y."/>
        </authorList>
    </citation>
    <scope>NUCLEOTIDE SEQUENCE [LARGE SCALE GENOMIC DNA]</scope>
    <source>
        <strain evidence="12">CCBAU 65647</strain>
    </source>
</reference>
<comment type="subcellular location">
    <subcellularLocation>
        <location evidence="1">Cell membrane</location>
        <topology evidence="1">Multi-pass membrane protein</topology>
    </subcellularLocation>
</comment>
<keyword evidence="5 11" id="KW-0067">ATP-binding</keyword>
<dbReference type="PROSITE" id="PS00211">
    <property type="entry name" value="ABC_TRANSPORTER_1"/>
    <property type="match status" value="1"/>
</dbReference>
<dbReference type="OrthoDB" id="9804259at2"/>
<dbReference type="InterPro" id="IPR039421">
    <property type="entry name" value="Type_1_exporter"/>
</dbReference>
<organism evidence="11 12">
    <name type="scientific">Rhizobium vallis</name>
    <dbReference type="NCBI Taxonomy" id="634290"/>
    <lineage>
        <taxon>Bacteria</taxon>
        <taxon>Pseudomonadati</taxon>
        <taxon>Pseudomonadota</taxon>
        <taxon>Alphaproteobacteria</taxon>
        <taxon>Hyphomicrobiales</taxon>
        <taxon>Rhizobiaceae</taxon>
        <taxon>Rhizobium/Agrobacterium group</taxon>
        <taxon>Rhizobium</taxon>
    </lineage>
</organism>
<keyword evidence="3 8" id="KW-0812">Transmembrane</keyword>
<dbReference type="InterPro" id="IPR027417">
    <property type="entry name" value="P-loop_NTPase"/>
</dbReference>
<dbReference type="SUPFAM" id="SSF52540">
    <property type="entry name" value="P-loop containing nucleoside triphosphate hydrolases"/>
    <property type="match status" value="1"/>
</dbReference>
<feature type="transmembrane region" description="Helical" evidence="8">
    <location>
        <begin position="20"/>
        <end position="41"/>
    </location>
</feature>
<evidence type="ECO:0000256" key="3">
    <source>
        <dbReference type="ARBA" id="ARBA00022692"/>
    </source>
</evidence>
<evidence type="ECO:0000256" key="7">
    <source>
        <dbReference type="ARBA" id="ARBA00023136"/>
    </source>
</evidence>
<feature type="domain" description="ABC transmembrane type-1" evidence="10">
    <location>
        <begin position="23"/>
        <end position="304"/>
    </location>
</feature>
<dbReference type="GO" id="GO:0016887">
    <property type="term" value="F:ATP hydrolysis activity"/>
    <property type="evidence" value="ECO:0007669"/>
    <property type="project" value="InterPro"/>
</dbReference>
<comment type="similarity">
    <text evidence="2">Belongs to the ABC transporter superfamily.</text>
</comment>
<dbReference type="InterPro" id="IPR036640">
    <property type="entry name" value="ABC1_TM_sf"/>
</dbReference>
<comment type="caution">
    <text evidence="11">The sequence shown here is derived from an EMBL/GenBank/DDBJ whole genome shotgun (WGS) entry which is preliminary data.</text>
</comment>
<dbReference type="GO" id="GO:0005524">
    <property type="term" value="F:ATP binding"/>
    <property type="evidence" value="ECO:0007669"/>
    <property type="project" value="UniProtKB-KW"/>
</dbReference>
<dbReference type="GO" id="GO:0005886">
    <property type="term" value="C:plasma membrane"/>
    <property type="evidence" value="ECO:0007669"/>
    <property type="project" value="UniProtKB-SubCell"/>
</dbReference>
<feature type="transmembrane region" description="Helical" evidence="8">
    <location>
        <begin position="61"/>
        <end position="81"/>
    </location>
</feature>
<evidence type="ECO:0000256" key="6">
    <source>
        <dbReference type="ARBA" id="ARBA00022989"/>
    </source>
</evidence>
<evidence type="ECO:0000256" key="1">
    <source>
        <dbReference type="ARBA" id="ARBA00004651"/>
    </source>
</evidence>
<dbReference type="Proteomes" id="UP000278823">
    <property type="component" value="Unassembled WGS sequence"/>
</dbReference>
<dbReference type="PANTHER" id="PTHR24221:SF654">
    <property type="entry name" value="ATP-BINDING CASSETTE SUB-FAMILY B MEMBER 6"/>
    <property type="match status" value="1"/>
</dbReference>
<feature type="transmembrane region" description="Helical" evidence="8">
    <location>
        <begin position="244"/>
        <end position="264"/>
    </location>
</feature>
<dbReference type="GO" id="GO:0140359">
    <property type="term" value="F:ABC-type transporter activity"/>
    <property type="evidence" value="ECO:0007669"/>
    <property type="project" value="InterPro"/>
</dbReference>
<dbReference type="RefSeq" id="WP_126923097.1">
    <property type="nucleotide sequence ID" value="NZ_ML133692.1"/>
</dbReference>
<evidence type="ECO:0000256" key="4">
    <source>
        <dbReference type="ARBA" id="ARBA00022741"/>
    </source>
</evidence>
<dbReference type="Pfam" id="PF00664">
    <property type="entry name" value="ABC_membrane"/>
    <property type="match status" value="1"/>
</dbReference>
<accession>A0A3S0TAE8</accession>
<keyword evidence="4" id="KW-0547">Nucleotide-binding</keyword>
<dbReference type="SUPFAM" id="SSF90123">
    <property type="entry name" value="ABC transporter transmembrane region"/>
    <property type="match status" value="1"/>
</dbReference>